<proteinExistence type="predicted"/>
<reference evidence="2 3" key="1">
    <citation type="journal article" date="2009" name="Int. J. Syst. Evol. Microbiol.">
        <title>Paenibacillus contaminans sp. nov., isolated from a contaminated laboratory plate.</title>
        <authorList>
            <person name="Chou J.H."/>
            <person name="Lee J.H."/>
            <person name="Lin M.C."/>
            <person name="Chang P.S."/>
            <person name="Arun A.B."/>
            <person name="Young C.C."/>
            <person name="Chen W.M."/>
        </authorList>
    </citation>
    <scope>NUCLEOTIDE SEQUENCE [LARGE SCALE GENOMIC DNA]</scope>
    <source>
        <strain evidence="2 3">CKOBP-6</strain>
    </source>
</reference>
<evidence type="ECO:0000313" key="3">
    <source>
        <dbReference type="Proteomes" id="UP000250369"/>
    </source>
</evidence>
<dbReference type="AlphaFoldDB" id="A0A329MIS7"/>
<feature type="chain" id="PRO_5016261531" description="LysM domain-containing protein" evidence="1">
    <location>
        <begin position="34"/>
        <end position="222"/>
    </location>
</feature>
<dbReference type="OrthoDB" id="2375390at2"/>
<dbReference type="EMBL" id="QMFB01000010">
    <property type="protein sequence ID" value="RAV19871.1"/>
    <property type="molecule type" value="Genomic_DNA"/>
</dbReference>
<evidence type="ECO:0008006" key="4">
    <source>
        <dbReference type="Google" id="ProtNLM"/>
    </source>
</evidence>
<name>A0A329MIS7_9BACL</name>
<dbReference type="RefSeq" id="WP_113032301.1">
    <property type="nucleotide sequence ID" value="NZ_QMFB01000010.1"/>
</dbReference>
<keyword evidence="1" id="KW-0732">Signal</keyword>
<comment type="caution">
    <text evidence="2">The sequence shown here is derived from an EMBL/GenBank/DDBJ whole genome shotgun (WGS) entry which is preliminary data.</text>
</comment>
<dbReference type="Proteomes" id="UP000250369">
    <property type="component" value="Unassembled WGS sequence"/>
</dbReference>
<organism evidence="2 3">
    <name type="scientific">Paenibacillus contaminans</name>
    <dbReference type="NCBI Taxonomy" id="450362"/>
    <lineage>
        <taxon>Bacteria</taxon>
        <taxon>Bacillati</taxon>
        <taxon>Bacillota</taxon>
        <taxon>Bacilli</taxon>
        <taxon>Bacillales</taxon>
        <taxon>Paenibacillaceae</taxon>
        <taxon>Paenibacillus</taxon>
    </lineage>
</organism>
<accession>A0A329MIS7</accession>
<gene>
    <name evidence="2" type="ORF">DQG23_18260</name>
</gene>
<protein>
    <recommendedName>
        <fullName evidence="4">LysM domain-containing protein</fullName>
    </recommendedName>
</protein>
<keyword evidence="3" id="KW-1185">Reference proteome</keyword>
<feature type="signal peptide" evidence="1">
    <location>
        <begin position="1"/>
        <end position="33"/>
    </location>
</feature>
<evidence type="ECO:0000313" key="2">
    <source>
        <dbReference type="EMBL" id="RAV19871.1"/>
    </source>
</evidence>
<sequence length="222" mass="24014">MHVITTKNMMISALALTLILSSCLGTAPKRASAEGKSSIRSDSSLAMQRIFKQRDNVQQRTRAKRLPIVGETAALLNLEEAQLKQQLALDKSLSDISLQQGMSAGELAGKLLELRSGNIERAVESGRLNSVTADAIRTRMTRHIDFMLRQKGSSLLEDEKTEAADHPLQAFDPDKMAAIIGTTPEALSGELQAGRTLTEIAEANGVTKPQLLHKIKTALATS</sequence>
<evidence type="ECO:0000256" key="1">
    <source>
        <dbReference type="SAM" id="SignalP"/>
    </source>
</evidence>
<dbReference type="PROSITE" id="PS51257">
    <property type="entry name" value="PROKAR_LIPOPROTEIN"/>
    <property type="match status" value="1"/>
</dbReference>